<reference evidence="2 3" key="1">
    <citation type="submission" date="2017-12" db="EMBL/GenBank/DDBJ databases">
        <title>High-resolution comparative analysis of great ape genomes.</title>
        <authorList>
            <person name="Pollen A."/>
            <person name="Hastie A."/>
            <person name="Hormozdiari F."/>
            <person name="Dougherty M."/>
            <person name="Liu R."/>
            <person name="Chaisson M."/>
            <person name="Hoppe E."/>
            <person name="Hill C."/>
            <person name="Pang A."/>
            <person name="Hillier L."/>
            <person name="Baker C."/>
            <person name="Armstrong J."/>
            <person name="Shendure J."/>
            <person name="Paten B."/>
            <person name="Wilson R."/>
            <person name="Chao H."/>
            <person name="Schneider V."/>
            <person name="Ventura M."/>
            <person name="Kronenberg Z."/>
            <person name="Murali S."/>
            <person name="Gordon D."/>
            <person name="Cantsilieris S."/>
            <person name="Munson K."/>
            <person name="Nelson B."/>
            <person name="Raja A."/>
            <person name="Underwood J."/>
            <person name="Diekhans M."/>
            <person name="Fiddes I."/>
            <person name="Haussler D."/>
            <person name="Eichler E."/>
        </authorList>
    </citation>
    <scope>NUCLEOTIDE SEQUENCE [LARGE SCALE GENOMIC DNA]</scope>
    <source>
        <strain evidence="2">Yerkes chimp pedigree #C0471</strain>
    </source>
</reference>
<dbReference type="PANTHER" id="PTHR21483:SF18">
    <property type="entry name" value="RNA POLYMERASE II-ASSOCIATED PROTEIN 1"/>
    <property type="match status" value="1"/>
</dbReference>
<sequence length="128" mass="13824">MLSRPKPGESEVDLLHFQSQFLAAGAAPAVQLVKKGNRGGGDANSDRPPLQDHRDVVMLDNLPDLPPALVPSPPKRARPSPGHCLPEDEDPEERLRRHDQHITAVLTKIIERDTSSVAVNLPVPSGVA</sequence>
<dbReference type="EMBL" id="NBAG03000046">
    <property type="protein sequence ID" value="PNI94453.1"/>
    <property type="molecule type" value="Genomic_DNA"/>
</dbReference>
<feature type="region of interest" description="Disordered" evidence="1">
    <location>
        <begin position="61"/>
        <end position="94"/>
    </location>
</feature>
<evidence type="ECO:0000313" key="2">
    <source>
        <dbReference type="EMBL" id="PNI94453.1"/>
    </source>
</evidence>
<accession>A0A2J8QDV8</accession>
<feature type="region of interest" description="Disordered" evidence="1">
    <location>
        <begin position="34"/>
        <end position="53"/>
    </location>
</feature>
<gene>
    <name evidence="2" type="ORF">CK820_G0033538</name>
</gene>
<name>A0A2J8QDV8_PANTR</name>
<feature type="compositionally biased region" description="Pro residues" evidence="1">
    <location>
        <begin position="64"/>
        <end position="74"/>
    </location>
</feature>
<feature type="non-terminal residue" evidence="2">
    <location>
        <position position="128"/>
    </location>
</feature>
<evidence type="ECO:0000313" key="3">
    <source>
        <dbReference type="Proteomes" id="UP000236370"/>
    </source>
</evidence>
<organism evidence="2 3">
    <name type="scientific">Pan troglodytes</name>
    <name type="common">Chimpanzee</name>
    <dbReference type="NCBI Taxonomy" id="9598"/>
    <lineage>
        <taxon>Eukaryota</taxon>
        <taxon>Metazoa</taxon>
        <taxon>Chordata</taxon>
        <taxon>Craniata</taxon>
        <taxon>Vertebrata</taxon>
        <taxon>Euteleostomi</taxon>
        <taxon>Mammalia</taxon>
        <taxon>Eutheria</taxon>
        <taxon>Euarchontoglires</taxon>
        <taxon>Primates</taxon>
        <taxon>Haplorrhini</taxon>
        <taxon>Catarrhini</taxon>
        <taxon>Hominidae</taxon>
        <taxon>Pan</taxon>
    </lineage>
</organism>
<comment type="caution">
    <text evidence="2">The sequence shown here is derived from an EMBL/GenBank/DDBJ whole genome shotgun (WGS) entry which is preliminary data.</text>
</comment>
<dbReference type="Proteomes" id="UP000236370">
    <property type="component" value="Unassembled WGS sequence"/>
</dbReference>
<evidence type="ECO:0000256" key="1">
    <source>
        <dbReference type="SAM" id="MobiDB-lite"/>
    </source>
</evidence>
<proteinExistence type="predicted"/>
<dbReference type="InterPro" id="IPR039913">
    <property type="entry name" value="RPAP1/Rba50"/>
</dbReference>
<dbReference type="AlphaFoldDB" id="A0A2J8QDV8"/>
<dbReference type="PANTHER" id="PTHR21483">
    <property type="entry name" value="RNA POLYMERASE II-ASSOCIATED PROTEIN 1"/>
    <property type="match status" value="1"/>
</dbReference>
<protein>
    <submittedName>
        <fullName evidence="2">RPAP1 isoform 11</fullName>
    </submittedName>
</protein>
<dbReference type="GO" id="GO:0006366">
    <property type="term" value="P:transcription by RNA polymerase II"/>
    <property type="evidence" value="ECO:0007669"/>
    <property type="project" value="InterPro"/>
</dbReference>